<dbReference type="AlphaFoldDB" id="X1FCM8"/>
<comment type="caution">
    <text evidence="1">The sequence shown here is derived from an EMBL/GenBank/DDBJ whole genome shotgun (WGS) entry which is preliminary data.</text>
</comment>
<dbReference type="EMBL" id="BARU01011285">
    <property type="protein sequence ID" value="GAH43396.1"/>
    <property type="molecule type" value="Genomic_DNA"/>
</dbReference>
<organism evidence="1">
    <name type="scientific">marine sediment metagenome</name>
    <dbReference type="NCBI Taxonomy" id="412755"/>
    <lineage>
        <taxon>unclassified sequences</taxon>
        <taxon>metagenomes</taxon>
        <taxon>ecological metagenomes</taxon>
    </lineage>
</organism>
<sequence length="134" mass="15158">VEECRVVLAFESHENNTGFPAIFLALYKFNTSDEAKIGFYNQSDLMSKGYGVMDCITPENVEQIGDESIYELFQGPYGNYSNAQNVTISLIGFRINNVGVFMLIQGVPIWKVDYIRLTIDYSKIVESKIYASLD</sequence>
<reference evidence="1" key="1">
    <citation type="journal article" date="2014" name="Front. Microbiol.">
        <title>High frequency of phylogenetically diverse reductive dehalogenase-homologous genes in deep subseafloor sedimentary metagenomes.</title>
        <authorList>
            <person name="Kawai M."/>
            <person name="Futagami T."/>
            <person name="Toyoda A."/>
            <person name="Takaki Y."/>
            <person name="Nishi S."/>
            <person name="Hori S."/>
            <person name="Arai W."/>
            <person name="Tsubouchi T."/>
            <person name="Morono Y."/>
            <person name="Uchiyama I."/>
            <person name="Ito T."/>
            <person name="Fujiyama A."/>
            <person name="Inagaki F."/>
            <person name="Takami H."/>
        </authorList>
    </citation>
    <scope>NUCLEOTIDE SEQUENCE</scope>
    <source>
        <strain evidence="1">Expedition CK06-06</strain>
    </source>
</reference>
<feature type="non-terminal residue" evidence="1">
    <location>
        <position position="1"/>
    </location>
</feature>
<evidence type="ECO:0000313" key="1">
    <source>
        <dbReference type="EMBL" id="GAH43396.1"/>
    </source>
</evidence>
<accession>X1FCM8</accession>
<name>X1FCM8_9ZZZZ</name>
<gene>
    <name evidence="1" type="ORF">S03H2_21240</name>
</gene>
<proteinExistence type="predicted"/>
<protein>
    <submittedName>
        <fullName evidence="1">Uncharacterized protein</fullName>
    </submittedName>
</protein>